<organism evidence="1 2">
    <name type="scientific">Papilio xuthus</name>
    <name type="common">Asian swallowtail butterfly</name>
    <dbReference type="NCBI Taxonomy" id="66420"/>
    <lineage>
        <taxon>Eukaryota</taxon>
        <taxon>Metazoa</taxon>
        <taxon>Ecdysozoa</taxon>
        <taxon>Arthropoda</taxon>
        <taxon>Hexapoda</taxon>
        <taxon>Insecta</taxon>
        <taxon>Pterygota</taxon>
        <taxon>Neoptera</taxon>
        <taxon>Endopterygota</taxon>
        <taxon>Lepidoptera</taxon>
        <taxon>Glossata</taxon>
        <taxon>Ditrysia</taxon>
        <taxon>Papilionoidea</taxon>
        <taxon>Papilionidae</taxon>
        <taxon>Papilioninae</taxon>
        <taxon>Papilio</taxon>
    </lineage>
</organism>
<keyword evidence="2" id="KW-1185">Reference proteome</keyword>
<dbReference type="Gene3D" id="2.130.10.10">
    <property type="entry name" value="YVTN repeat-like/Quinoprotein amine dehydrogenase"/>
    <property type="match status" value="1"/>
</dbReference>
<accession>A0A0N1PEX6</accession>
<dbReference type="STRING" id="66420.A0A0N1PEX6"/>
<name>A0A0N1PEX6_PAPXU</name>
<dbReference type="AlphaFoldDB" id="A0A0N1PEX6"/>
<dbReference type="SUPFAM" id="SSF50978">
    <property type="entry name" value="WD40 repeat-like"/>
    <property type="match status" value="1"/>
</dbReference>
<gene>
    <name evidence="1" type="ORF">RR46_00547</name>
</gene>
<dbReference type="InterPro" id="IPR036322">
    <property type="entry name" value="WD40_repeat_dom_sf"/>
</dbReference>
<protein>
    <submittedName>
        <fullName evidence="1">Uncharacterized protein</fullName>
    </submittedName>
</protein>
<dbReference type="EMBL" id="KQ459184">
    <property type="protein sequence ID" value="KPJ03402.1"/>
    <property type="molecule type" value="Genomic_DNA"/>
</dbReference>
<dbReference type="InterPro" id="IPR015943">
    <property type="entry name" value="WD40/YVTN_repeat-like_dom_sf"/>
</dbReference>
<dbReference type="Proteomes" id="UP000053268">
    <property type="component" value="Unassembled WGS sequence"/>
</dbReference>
<proteinExistence type="predicted"/>
<evidence type="ECO:0000313" key="2">
    <source>
        <dbReference type="Proteomes" id="UP000053268"/>
    </source>
</evidence>
<reference evidence="1 2" key="1">
    <citation type="journal article" date="2015" name="Nat. Commun.">
        <title>Outbred genome sequencing and CRISPR/Cas9 gene editing in butterflies.</title>
        <authorList>
            <person name="Li X."/>
            <person name="Fan D."/>
            <person name="Zhang W."/>
            <person name="Liu G."/>
            <person name="Zhang L."/>
            <person name="Zhao L."/>
            <person name="Fang X."/>
            <person name="Chen L."/>
            <person name="Dong Y."/>
            <person name="Chen Y."/>
            <person name="Ding Y."/>
            <person name="Zhao R."/>
            <person name="Feng M."/>
            <person name="Zhu Y."/>
            <person name="Feng Y."/>
            <person name="Jiang X."/>
            <person name="Zhu D."/>
            <person name="Xiang H."/>
            <person name="Feng X."/>
            <person name="Li S."/>
            <person name="Wang J."/>
            <person name="Zhang G."/>
            <person name="Kronforst M.R."/>
            <person name="Wang W."/>
        </authorList>
    </citation>
    <scope>NUCLEOTIDE SEQUENCE [LARGE SCALE GENOMIC DNA]</scope>
    <source>
        <strain evidence="1">Ya'a_city_454_Px</strain>
        <tissue evidence="1">Whole body</tissue>
    </source>
</reference>
<sequence length="489" mass="54541">MDVCLKLESPEDDTPSRTLRPHIKKDGLYIQGLWSQRLIYLLRKNELEVHSANFSVVQGDGLLGAKREFSELWSVELIGDVHRAYLMTAREPPAPTPGWREPTFMCDLQLPRFPIEPCLVVTSCGAYILNTVCEPSEWLVSLIMRGGVGAEQSAAALGACVPTLLRASADMLMSRGKIAPAQYLFSLSQSQPDGWVARLGVFGRMHELSMYKPTGGGAAGTLGNAAITAKLLAMLLKVGTNPEEKFDVDVQLVTLSEKELVELTSAAAAVGLWELVPLFSLDKELVFLFINAQLERFDNVYDWDFNDNPVYCMCFEPSGTWLLIVSEQKVLLVPFLPLFTPENLYDCKWSSSRVTVLPLGDIPQPTSVVWWLTKESENIIVIGSKTGVVTFYSLESQSIVGEVKVAGEILDLQICFDDSLDLLALLISRGQSQQWKLILEHRSMGYNWLQQTRAQNDREKKDGFMSYIRQLSKDKITFFTQGGSKGIIK</sequence>
<evidence type="ECO:0000313" key="1">
    <source>
        <dbReference type="EMBL" id="KPJ03402.1"/>
    </source>
</evidence>